<accession>A0ABW7LGU6</accession>
<organism evidence="2 3">
    <name type="scientific">Paracoccus broussonetiae subsp. drimophilus</name>
    <dbReference type="NCBI Taxonomy" id="3373869"/>
    <lineage>
        <taxon>Bacteria</taxon>
        <taxon>Pseudomonadati</taxon>
        <taxon>Pseudomonadota</taxon>
        <taxon>Alphaproteobacteria</taxon>
        <taxon>Rhodobacterales</taxon>
        <taxon>Paracoccaceae</taxon>
        <taxon>Paracoccus</taxon>
        <taxon>Paracoccus broussonetiae</taxon>
    </lineage>
</organism>
<comment type="caution">
    <text evidence="2">The sequence shown here is derived from an EMBL/GenBank/DDBJ whole genome shotgun (WGS) entry which is preliminary data.</text>
</comment>
<evidence type="ECO:0000313" key="3">
    <source>
        <dbReference type="Proteomes" id="UP001609376"/>
    </source>
</evidence>
<keyword evidence="1" id="KW-1133">Transmembrane helix</keyword>
<dbReference type="Proteomes" id="UP001609376">
    <property type="component" value="Unassembled WGS sequence"/>
</dbReference>
<evidence type="ECO:0000256" key="1">
    <source>
        <dbReference type="SAM" id="Phobius"/>
    </source>
</evidence>
<dbReference type="EMBL" id="JBIMPR010000003">
    <property type="protein sequence ID" value="MFH5773559.1"/>
    <property type="molecule type" value="Genomic_DNA"/>
</dbReference>
<sequence length="60" mass="6098">MSAHDVAHSDDDLAFMAAGLAVIFAVIVVVFIAGMIAGRMTATPSCGSVEECTVRAEGGQ</sequence>
<reference evidence="2 3" key="1">
    <citation type="submission" date="2024-10" db="EMBL/GenBank/DDBJ databases">
        <title>Paracoccus drimophilus sp. nov., a novel bacterium from corn roots in Hunan.</title>
        <authorList>
            <person name="Li X."/>
        </authorList>
    </citation>
    <scope>NUCLEOTIDE SEQUENCE [LARGE SCALE GENOMIC DNA]</scope>
    <source>
        <strain evidence="2 3">NGMCC 1.201697</strain>
    </source>
</reference>
<dbReference type="RefSeq" id="WP_395132414.1">
    <property type="nucleotide sequence ID" value="NZ_JBIMPR010000003.1"/>
</dbReference>
<gene>
    <name evidence="2" type="ORF">ACHFJ0_04850</name>
</gene>
<keyword evidence="1" id="KW-0472">Membrane</keyword>
<name>A0ABW7LGU6_9RHOB</name>
<keyword evidence="1" id="KW-0812">Transmembrane</keyword>
<keyword evidence="3" id="KW-1185">Reference proteome</keyword>
<protein>
    <submittedName>
        <fullName evidence="2">Uncharacterized protein</fullName>
    </submittedName>
</protein>
<feature type="transmembrane region" description="Helical" evidence="1">
    <location>
        <begin position="13"/>
        <end position="37"/>
    </location>
</feature>
<evidence type="ECO:0000313" key="2">
    <source>
        <dbReference type="EMBL" id="MFH5773559.1"/>
    </source>
</evidence>
<proteinExistence type="predicted"/>